<dbReference type="Proteomes" id="UP000184603">
    <property type="component" value="Unassembled WGS sequence"/>
</dbReference>
<protein>
    <recommendedName>
        <fullName evidence="2">Flagellar Assembly Protein A N-terminal region domain-containing protein</fullName>
    </recommendedName>
</protein>
<dbReference type="EMBL" id="FRFE01000016">
    <property type="protein sequence ID" value="SHO49875.1"/>
    <property type="molecule type" value="Genomic_DNA"/>
</dbReference>
<evidence type="ECO:0000313" key="3">
    <source>
        <dbReference type="EMBL" id="SHO49875.1"/>
    </source>
</evidence>
<feature type="domain" description="Flagellar Assembly Protein A N-terminal region" evidence="2">
    <location>
        <begin position="97"/>
        <end position="265"/>
    </location>
</feature>
<dbReference type="AlphaFoldDB" id="A0A1M7YB64"/>
<dbReference type="OrthoDB" id="9775837at2"/>
<organism evidence="3 4">
    <name type="scientific">Desulfopila aestuarii DSM 18488</name>
    <dbReference type="NCBI Taxonomy" id="1121416"/>
    <lineage>
        <taxon>Bacteria</taxon>
        <taxon>Pseudomonadati</taxon>
        <taxon>Thermodesulfobacteriota</taxon>
        <taxon>Desulfobulbia</taxon>
        <taxon>Desulfobulbales</taxon>
        <taxon>Desulfocapsaceae</taxon>
        <taxon>Desulfopila</taxon>
    </lineage>
</organism>
<sequence length="542" mass="58319">MTSLTTHFRTITVTDASCDPPEEIEISELVKPGQLLVTRPDSNVKREETIRPVAGQNTQITKDETGIEATCHGYPEITIESGERGETAVVNVIPLFHISADMMEAHLTLQPPIAEQIQLETLVDLLEQAGVKYGLDTEAIEKALRKTVATNLPVKHFIAARGKAPLHGKDAALRFEVDVGSTPGKELGDGSIDFRERNMFVPVSENQVIARKSPATAGIAGMNLTGEPLAARDGMDLQVKVSEEAIFNEEDGTVRATVSGVLTIVGKDTIRVSAQQKINGDVDFSTGNIRSHDAVHITGSILPEFMVSTKGDLLVGGNIQAATVNSHANVVVKGGILGPTSTLKVGGDADIHHIERSVLHAGGNIIIRGSSYYSEINAGGNIQGADKVKLVGGKVVAAGSITVGQIGSSAAEPIRVAAGTDARRYRRYQEMQQSYEKILKETQSWYTRHGHNKKNSAIEAMEEEMAVIEKEISRFNLIPGTPEDSLGNPDCFYTEAKITVSSRISAGTIIRIGNETTVIKHELGKTRIYLDRATNAITITSF</sequence>
<dbReference type="InterPro" id="IPR005646">
    <property type="entry name" value="FapA"/>
</dbReference>
<proteinExistence type="predicted"/>
<evidence type="ECO:0000256" key="1">
    <source>
        <dbReference type="SAM" id="Coils"/>
    </source>
</evidence>
<dbReference type="InterPro" id="IPR046866">
    <property type="entry name" value="FapA_N"/>
</dbReference>
<evidence type="ECO:0000259" key="2">
    <source>
        <dbReference type="Pfam" id="PF20250"/>
    </source>
</evidence>
<name>A0A1M7YB64_9BACT</name>
<accession>A0A1M7YB64</accession>
<dbReference type="Pfam" id="PF03961">
    <property type="entry name" value="FapA"/>
    <property type="match status" value="1"/>
</dbReference>
<dbReference type="PANTHER" id="PTHR38032">
    <property type="entry name" value="POLYMERASE-RELATED"/>
    <property type="match status" value="1"/>
</dbReference>
<dbReference type="RefSeq" id="WP_073614594.1">
    <property type="nucleotide sequence ID" value="NZ_FRFE01000016.1"/>
</dbReference>
<keyword evidence="1" id="KW-0175">Coiled coil</keyword>
<reference evidence="3 4" key="1">
    <citation type="submission" date="2016-12" db="EMBL/GenBank/DDBJ databases">
        <authorList>
            <person name="Song W.-J."/>
            <person name="Kurnit D.M."/>
        </authorList>
    </citation>
    <scope>NUCLEOTIDE SEQUENCE [LARGE SCALE GENOMIC DNA]</scope>
    <source>
        <strain evidence="3 4">DSM 18488</strain>
    </source>
</reference>
<dbReference type="STRING" id="1121416.SAMN02745220_03126"/>
<evidence type="ECO:0000313" key="4">
    <source>
        <dbReference type="Proteomes" id="UP000184603"/>
    </source>
</evidence>
<dbReference type="PANTHER" id="PTHR38032:SF1">
    <property type="entry name" value="RNA-BINDING PROTEIN KHPB N-TERMINAL DOMAIN-CONTAINING PROTEIN"/>
    <property type="match status" value="1"/>
</dbReference>
<dbReference type="InterPro" id="IPR046865">
    <property type="entry name" value="FapA_b_solenoid"/>
</dbReference>
<keyword evidence="4" id="KW-1185">Reference proteome</keyword>
<dbReference type="Pfam" id="PF20250">
    <property type="entry name" value="FapA_N"/>
    <property type="match status" value="1"/>
</dbReference>
<feature type="coiled-coil region" evidence="1">
    <location>
        <begin position="451"/>
        <end position="478"/>
    </location>
</feature>
<gene>
    <name evidence="3" type="ORF">SAMN02745220_03126</name>
</gene>